<organism evidence="4">
    <name type="scientific">Enterobius vermicularis</name>
    <name type="common">Human pinworm</name>
    <dbReference type="NCBI Taxonomy" id="51028"/>
    <lineage>
        <taxon>Eukaryota</taxon>
        <taxon>Metazoa</taxon>
        <taxon>Ecdysozoa</taxon>
        <taxon>Nematoda</taxon>
        <taxon>Chromadorea</taxon>
        <taxon>Rhabditida</taxon>
        <taxon>Spirurina</taxon>
        <taxon>Oxyuridomorpha</taxon>
        <taxon>Oxyuroidea</taxon>
        <taxon>Oxyuridae</taxon>
        <taxon>Enterobius</taxon>
    </lineage>
</organism>
<feature type="region of interest" description="Disordered" evidence="1">
    <location>
        <begin position="126"/>
        <end position="162"/>
    </location>
</feature>
<dbReference type="WBParaSite" id="EVEC_0000309101-mRNA-1">
    <property type="protein sequence ID" value="EVEC_0000309101-mRNA-1"/>
    <property type="gene ID" value="EVEC_0000309101"/>
</dbReference>
<protein>
    <submittedName>
        <fullName evidence="4">60S ribosomal protein L23a</fullName>
    </submittedName>
</protein>
<evidence type="ECO:0000256" key="1">
    <source>
        <dbReference type="SAM" id="MobiDB-lite"/>
    </source>
</evidence>
<dbReference type="Proteomes" id="UP000274131">
    <property type="component" value="Unassembled WGS sequence"/>
</dbReference>
<name>A0A0N4UZN1_ENTVE</name>
<evidence type="ECO:0000313" key="4">
    <source>
        <dbReference type="WBParaSite" id="EVEC_0000309101-mRNA-1"/>
    </source>
</evidence>
<dbReference type="AlphaFoldDB" id="A0A0N4UZN1"/>
<reference evidence="2 3" key="2">
    <citation type="submission" date="2018-10" db="EMBL/GenBank/DDBJ databases">
        <authorList>
            <consortium name="Pathogen Informatics"/>
        </authorList>
    </citation>
    <scope>NUCLEOTIDE SEQUENCE [LARGE SCALE GENOMIC DNA]</scope>
</reference>
<proteinExistence type="predicted"/>
<accession>A0A0N4UZN1</accession>
<evidence type="ECO:0000313" key="2">
    <source>
        <dbReference type="EMBL" id="VDD87656.1"/>
    </source>
</evidence>
<feature type="region of interest" description="Disordered" evidence="1">
    <location>
        <begin position="1"/>
        <end position="31"/>
    </location>
</feature>
<keyword evidence="3" id="KW-1185">Reference proteome</keyword>
<dbReference type="EMBL" id="UXUI01007451">
    <property type="protein sequence ID" value="VDD87656.1"/>
    <property type="molecule type" value="Genomic_DNA"/>
</dbReference>
<evidence type="ECO:0000313" key="3">
    <source>
        <dbReference type="Proteomes" id="UP000274131"/>
    </source>
</evidence>
<gene>
    <name evidence="2" type="ORF">EVEC_LOCUS2799</name>
</gene>
<sequence>MKRQREGEREEERGHLLLVQKRDKDEKDEGSKEVQEALGVFVILVDEKSSKGKTIKSARSEQVPLRISKAAKLKLQKVYVVNRFRCKVYSQNYAFVGFATLLKSMQFKISGKETSIVSLSLLANSPKPEGQEENAQKRAPQAGKQERKSGSDTAAGKRLLFQ</sequence>
<reference evidence="4" key="1">
    <citation type="submission" date="2017-02" db="UniProtKB">
        <authorList>
            <consortium name="WormBaseParasite"/>
        </authorList>
    </citation>
    <scope>IDENTIFICATION</scope>
</reference>